<keyword evidence="3" id="KW-0238">DNA-binding</keyword>
<dbReference type="Gene3D" id="1.10.443.10">
    <property type="entry name" value="Intergrase catalytic core"/>
    <property type="match status" value="1"/>
</dbReference>
<dbReference type="SUPFAM" id="SSF56349">
    <property type="entry name" value="DNA breaking-rejoining enzymes"/>
    <property type="match status" value="1"/>
</dbReference>
<evidence type="ECO:0000313" key="8">
    <source>
        <dbReference type="Proteomes" id="UP001611162"/>
    </source>
</evidence>
<keyword evidence="2" id="KW-0229">DNA integration</keyword>
<dbReference type="InterPro" id="IPR010998">
    <property type="entry name" value="Integrase_recombinase_N"/>
</dbReference>
<evidence type="ECO:0000313" key="7">
    <source>
        <dbReference type="EMBL" id="MFI0909431.1"/>
    </source>
</evidence>
<dbReference type="Gene3D" id="1.10.150.130">
    <property type="match status" value="1"/>
</dbReference>
<name>A0ABW7SYB7_9ACTN</name>
<evidence type="ECO:0000256" key="4">
    <source>
        <dbReference type="ARBA" id="ARBA00023172"/>
    </source>
</evidence>
<evidence type="ECO:0000256" key="1">
    <source>
        <dbReference type="ARBA" id="ARBA00008857"/>
    </source>
</evidence>
<dbReference type="InterPro" id="IPR050808">
    <property type="entry name" value="Phage_Integrase"/>
</dbReference>
<gene>
    <name evidence="7" type="primary">xerC</name>
    <name evidence="7" type="ORF">ACH4TF_03130</name>
</gene>
<keyword evidence="8" id="KW-1185">Reference proteome</keyword>
<dbReference type="EMBL" id="JBIRRB010000001">
    <property type="protein sequence ID" value="MFI0909431.1"/>
    <property type="molecule type" value="Genomic_DNA"/>
</dbReference>
<dbReference type="Pfam" id="PF00589">
    <property type="entry name" value="Phage_integrase"/>
    <property type="match status" value="1"/>
</dbReference>
<dbReference type="PANTHER" id="PTHR30629:SF2">
    <property type="entry name" value="PROPHAGE INTEGRASE INTS-RELATED"/>
    <property type="match status" value="1"/>
</dbReference>
<dbReference type="InterPro" id="IPR002104">
    <property type="entry name" value="Integrase_catalytic"/>
</dbReference>
<dbReference type="Proteomes" id="UP001611162">
    <property type="component" value="Unassembled WGS sequence"/>
</dbReference>
<evidence type="ECO:0000256" key="2">
    <source>
        <dbReference type="ARBA" id="ARBA00022908"/>
    </source>
</evidence>
<evidence type="ECO:0000256" key="3">
    <source>
        <dbReference type="ARBA" id="ARBA00023125"/>
    </source>
</evidence>
<dbReference type="RefSeq" id="WP_397612003.1">
    <property type="nucleotide sequence ID" value="NZ_JBIRRB010000001.1"/>
</dbReference>
<proteinExistence type="inferred from homology"/>
<feature type="region of interest" description="Disordered" evidence="5">
    <location>
        <begin position="379"/>
        <end position="398"/>
    </location>
</feature>
<dbReference type="PANTHER" id="PTHR30629">
    <property type="entry name" value="PROPHAGE INTEGRASE"/>
    <property type="match status" value="1"/>
</dbReference>
<comment type="similarity">
    <text evidence="1">Belongs to the 'phage' integrase family.</text>
</comment>
<dbReference type="InterPro" id="IPR013762">
    <property type="entry name" value="Integrase-like_cat_sf"/>
</dbReference>
<evidence type="ECO:0000256" key="5">
    <source>
        <dbReference type="SAM" id="MobiDB-lite"/>
    </source>
</evidence>
<keyword evidence="4" id="KW-0233">DNA recombination</keyword>
<feature type="domain" description="Tyr recombinase" evidence="6">
    <location>
        <begin position="178"/>
        <end position="380"/>
    </location>
</feature>
<dbReference type="PROSITE" id="PS51898">
    <property type="entry name" value="TYR_RECOMBINASE"/>
    <property type="match status" value="1"/>
</dbReference>
<protein>
    <submittedName>
        <fullName evidence="7">Tyrosine recombinase XerC</fullName>
    </submittedName>
</protein>
<sequence>MTDVPSRSRRAGRGDDSIYWDKSKNRYIGAVSLGYTPSGKRNRPTVSGKTKAEVRQKLRDLRKELASGAKTPANYTVSQAVTDWLAQGLKGREVASVDTYKSLAENHIIPQLGKGKLRELEADALDEWLDAEAKVLATQSLKMVYSILRRSISHSQRRGRAFRNIAELVDVPEGKAGRPSKSLSLEQAEAVLRSKTGTWIHAYVVLALLVGVRPEETRPLTWSHVHLTPPGMEKPHVDVWRSVRRHGDTKTRKSRRSLAMPRQTVAVMKAHKQREQAACLADGKEWTDERLVFPTEAGELRSALNVRRNFRALLKEAGFEDPEEWTPRELRTSFVSVLSDHGIPIEVISRVVGHNGSATTEKVYRKQLRPVITEGAEAMDDIFPGDGGAVEDGPRDEV</sequence>
<comment type="caution">
    <text evidence="7">The sequence shown here is derived from an EMBL/GenBank/DDBJ whole genome shotgun (WGS) entry which is preliminary data.</text>
</comment>
<evidence type="ECO:0000259" key="6">
    <source>
        <dbReference type="PROSITE" id="PS51898"/>
    </source>
</evidence>
<reference evidence="7 8" key="1">
    <citation type="submission" date="2024-10" db="EMBL/GenBank/DDBJ databases">
        <title>The Natural Products Discovery Center: Release of the First 8490 Sequenced Strains for Exploring Actinobacteria Biosynthetic Diversity.</title>
        <authorList>
            <person name="Kalkreuter E."/>
            <person name="Kautsar S.A."/>
            <person name="Yang D."/>
            <person name="Bader C.D."/>
            <person name="Teijaro C.N."/>
            <person name="Fluegel L."/>
            <person name="Davis C.M."/>
            <person name="Simpson J.R."/>
            <person name="Lauterbach L."/>
            <person name="Steele A.D."/>
            <person name="Gui C."/>
            <person name="Meng S."/>
            <person name="Li G."/>
            <person name="Viehrig K."/>
            <person name="Ye F."/>
            <person name="Su P."/>
            <person name="Kiefer A.F."/>
            <person name="Nichols A."/>
            <person name="Cepeda A.J."/>
            <person name="Yan W."/>
            <person name="Fan B."/>
            <person name="Jiang Y."/>
            <person name="Adhikari A."/>
            <person name="Zheng C.-J."/>
            <person name="Schuster L."/>
            <person name="Cowan T.M."/>
            <person name="Smanski M.J."/>
            <person name="Chevrette M.G."/>
            <person name="De Carvalho L.P.S."/>
            <person name="Shen B."/>
        </authorList>
    </citation>
    <scope>NUCLEOTIDE SEQUENCE [LARGE SCALE GENOMIC DNA]</scope>
    <source>
        <strain evidence="7 8">NPDC020979</strain>
    </source>
</reference>
<organism evidence="7 8">
    <name type="scientific">Streptomyces abikoensis</name>
    <dbReference type="NCBI Taxonomy" id="97398"/>
    <lineage>
        <taxon>Bacteria</taxon>
        <taxon>Bacillati</taxon>
        <taxon>Actinomycetota</taxon>
        <taxon>Actinomycetes</taxon>
        <taxon>Kitasatosporales</taxon>
        <taxon>Streptomycetaceae</taxon>
        <taxon>Streptomyces</taxon>
    </lineage>
</organism>
<dbReference type="CDD" id="cd01189">
    <property type="entry name" value="INT_ICEBs1_C_like"/>
    <property type="match status" value="1"/>
</dbReference>
<dbReference type="InterPro" id="IPR011010">
    <property type="entry name" value="DNA_brk_join_enz"/>
</dbReference>
<accession>A0ABW7SYB7</accession>